<evidence type="ECO:0000256" key="1">
    <source>
        <dbReference type="ARBA" id="ARBA00004127"/>
    </source>
</evidence>
<feature type="transmembrane region" description="Helical" evidence="7">
    <location>
        <begin position="186"/>
        <end position="205"/>
    </location>
</feature>
<evidence type="ECO:0000256" key="3">
    <source>
        <dbReference type="ARBA" id="ARBA00022692"/>
    </source>
</evidence>
<feature type="transmembrane region" description="Helical" evidence="7">
    <location>
        <begin position="247"/>
        <end position="267"/>
    </location>
</feature>
<evidence type="ECO:0000256" key="5">
    <source>
        <dbReference type="ARBA" id="ARBA00023136"/>
    </source>
</evidence>
<evidence type="ECO:0000256" key="6">
    <source>
        <dbReference type="SAM" id="MobiDB-lite"/>
    </source>
</evidence>
<evidence type="ECO:0000256" key="7">
    <source>
        <dbReference type="SAM" id="Phobius"/>
    </source>
</evidence>
<dbReference type="InterPro" id="IPR050638">
    <property type="entry name" value="AA-Vitamin_Transporters"/>
</dbReference>
<dbReference type="RefSeq" id="WP_060535894.1">
    <property type="nucleotide sequence ID" value="NZ_CP013023.1"/>
</dbReference>
<keyword evidence="3 7" id="KW-0812">Transmembrane</keyword>
<evidence type="ECO:0000313" key="9">
    <source>
        <dbReference type="EMBL" id="ANF97800.1"/>
    </source>
</evidence>
<organism evidence="9 10">
    <name type="scientific">Paenibacillus bovis</name>
    <dbReference type="NCBI Taxonomy" id="1616788"/>
    <lineage>
        <taxon>Bacteria</taxon>
        <taxon>Bacillati</taxon>
        <taxon>Bacillota</taxon>
        <taxon>Bacilli</taxon>
        <taxon>Bacillales</taxon>
        <taxon>Paenibacillaceae</taxon>
        <taxon>Paenibacillus</taxon>
    </lineage>
</organism>
<evidence type="ECO:0000256" key="4">
    <source>
        <dbReference type="ARBA" id="ARBA00022989"/>
    </source>
</evidence>
<evidence type="ECO:0000313" key="10">
    <source>
        <dbReference type="Proteomes" id="UP000078148"/>
    </source>
</evidence>
<dbReference type="Proteomes" id="UP000078148">
    <property type="component" value="Chromosome"/>
</dbReference>
<feature type="transmembrane region" description="Helical" evidence="7">
    <location>
        <begin position="44"/>
        <end position="62"/>
    </location>
</feature>
<feature type="transmembrane region" description="Helical" evidence="7">
    <location>
        <begin position="99"/>
        <end position="121"/>
    </location>
</feature>
<comment type="similarity">
    <text evidence="2">Belongs to the EamA transporter family.</text>
</comment>
<reference evidence="10" key="1">
    <citation type="submission" date="2015-10" db="EMBL/GenBank/DDBJ databases">
        <title>Genome of Paenibacillus bovis sp. nov.</title>
        <authorList>
            <person name="Wu Z."/>
            <person name="Gao C."/>
            <person name="Liu Z."/>
            <person name="Zheng H."/>
        </authorList>
    </citation>
    <scope>NUCLEOTIDE SEQUENCE [LARGE SCALE GENOMIC DNA]</scope>
    <source>
        <strain evidence="10">BD3526</strain>
    </source>
</reference>
<gene>
    <name evidence="9" type="ORF">AR543_18465</name>
</gene>
<feature type="transmembrane region" description="Helical" evidence="7">
    <location>
        <begin position="74"/>
        <end position="93"/>
    </location>
</feature>
<dbReference type="Pfam" id="PF00892">
    <property type="entry name" value="EamA"/>
    <property type="match status" value="2"/>
</dbReference>
<feature type="transmembrane region" description="Helical" evidence="7">
    <location>
        <begin position="128"/>
        <end position="148"/>
    </location>
</feature>
<reference evidence="9 10" key="2">
    <citation type="journal article" date="2016" name="Int. J. Syst. Evol. Microbiol.">
        <title>Paenibacillus bovis sp. nov., isolated from raw yak (Bos grunniens) milk.</title>
        <authorList>
            <person name="Gao C."/>
            <person name="Han J."/>
            <person name="Liu Z."/>
            <person name="Xu X."/>
            <person name="Hang F."/>
            <person name="Wu Z."/>
        </authorList>
    </citation>
    <scope>NUCLEOTIDE SEQUENCE [LARGE SCALE GENOMIC DNA]</scope>
    <source>
        <strain evidence="9 10">BD3526</strain>
    </source>
</reference>
<name>A0A172ZKY1_9BACL</name>
<protein>
    <submittedName>
        <fullName evidence="9">Multidrug transporter</fullName>
    </submittedName>
</protein>
<dbReference type="AlphaFoldDB" id="A0A172ZKY1"/>
<feature type="domain" description="EamA" evidence="8">
    <location>
        <begin position="157"/>
        <end position="289"/>
    </location>
</feature>
<evidence type="ECO:0000259" key="8">
    <source>
        <dbReference type="Pfam" id="PF00892"/>
    </source>
</evidence>
<dbReference type="PANTHER" id="PTHR32322">
    <property type="entry name" value="INNER MEMBRANE TRANSPORTER"/>
    <property type="match status" value="1"/>
</dbReference>
<dbReference type="SUPFAM" id="SSF103481">
    <property type="entry name" value="Multidrug resistance efflux transporter EmrE"/>
    <property type="match status" value="2"/>
</dbReference>
<dbReference type="GO" id="GO:0016020">
    <property type="term" value="C:membrane"/>
    <property type="evidence" value="ECO:0007669"/>
    <property type="project" value="UniProtKB-SubCell"/>
</dbReference>
<keyword evidence="5 7" id="KW-0472">Membrane</keyword>
<feature type="transmembrane region" description="Helical" evidence="7">
    <location>
        <begin position="220"/>
        <end position="240"/>
    </location>
</feature>
<dbReference type="STRING" id="1616788.AR543_18465"/>
<dbReference type="InterPro" id="IPR037185">
    <property type="entry name" value="EmrE-like"/>
</dbReference>
<keyword evidence="10" id="KW-1185">Reference proteome</keyword>
<keyword evidence="4 7" id="KW-1133">Transmembrane helix</keyword>
<comment type="subcellular location">
    <subcellularLocation>
        <location evidence="1">Endomembrane system</location>
        <topology evidence="1">Multi-pass membrane protein</topology>
    </subcellularLocation>
</comment>
<feature type="transmembrane region" description="Helical" evidence="7">
    <location>
        <begin position="273"/>
        <end position="290"/>
    </location>
</feature>
<accession>A0A172ZKY1</accession>
<dbReference type="KEGG" id="pbv:AR543_18465"/>
<dbReference type="OrthoDB" id="9790852at2"/>
<feature type="transmembrane region" description="Helical" evidence="7">
    <location>
        <begin position="154"/>
        <end position="174"/>
    </location>
</feature>
<feature type="transmembrane region" description="Helical" evidence="7">
    <location>
        <begin position="12"/>
        <end position="32"/>
    </location>
</feature>
<dbReference type="PANTHER" id="PTHR32322:SF2">
    <property type="entry name" value="EAMA DOMAIN-CONTAINING PROTEIN"/>
    <property type="match status" value="1"/>
</dbReference>
<feature type="region of interest" description="Disordered" evidence="6">
    <location>
        <begin position="303"/>
        <end position="327"/>
    </location>
</feature>
<proteinExistence type="inferred from homology"/>
<evidence type="ECO:0000256" key="2">
    <source>
        <dbReference type="ARBA" id="ARBA00007362"/>
    </source>
</evidence>
<dbReference type="InterPro" id="IPR000620">
    <property type="entry name" value="EamA_dom"/>
</dbReference>
<dbReference type="EMBL" id="CP013023">
    <property type="protein sequence ID" value="ANF97800.1"/>
    <property type="molecule type" value="Genomic_DNA"/>
</dbReference>
<sequence length="327" mass="36725">MNQSIKTREHWIPLEVLYVIGILAISFSSIFIRWSDANVSVIAMYRLYFTDLLLLPLAIRYYRELFRIPPKVWLLLFVSGLMLALHFLLWMGSLRLTTVASSTVILTLEPIMVVIGSYFLFKTKTNRYMIIGMAMAVIGSVAIGFGDFRLSGTALQGDMLSFFGTIAVAIHMLISKHIRSYMEALVYNFWVFFMAAGVLAIYNLVNQIPFTGYEARDWGVFWLLALVPTLFGHYLFNWLLKYMNAGAVSMAVLGEPVFSSLLAFWLLGEALTGMQLGAGTLILIGVWVFIQFGKDKEEALVPPDIMAPEGETSEQSEQLAPVSGKNH</sequence>
<feature type="domain" description="EamA" evidence="8">
    <location>
        <begin position="17"/>
        <end position="143"/>
    </location>
</feature>